<dbReference type="RefSeq" id="WP_212518935.1">
    <property type="nucleotide sequence ID" value="NZ_JAGSOH010000042.1"/>
</dbReference>
<sequence length="271" mass="29794">MAELLEGRTTLEQRKEFLVRSGWLYLLAGCIEYDLGWRALAEASRQAVLSLTRESGDGHGAAWAHEMGAWFALTQGRLREVIDECEAGRLADSTHSVSAQFYAQEAKARARMGDRRAVLVALEQGRRHIDGLAPDRDTRHHFVVDLAKQDLYAMDSFRLLGDDANAAVHAREVMRLSRGPDGAETSPMRVAEARLPLAVAACRSGELEEAAALGIEALDAPRKSLPSLLLVAGELSREMTVRYPPESAARPYRERLAEIIRADPPAPESLA</sequence>
<proteinExistence type="predicted"/>
<keyword evidence="2" id="KW-1185">Reference proteome</keyword>
<evidence type="ECO:0008006" key="3">
    <source>
        <dbReference type="Google" id="ProtNLM"/>
    </source>
</evidence>
<evidence type="ECO:0000313" key="1">
    <source>
        <dbReference type="EMBL" id="MBR7827793.1"/>
    </source>
</evidence>
<evidence type="ECO:0000313" key="2">
    <source>
        <dbReference type="Proteomes" id="UP000676325"/>
    </source>
</evidence>
<gene>
    <name evidence="1" type="ORF">KDK95_15850</name>
</gene>
<reference evidence="1" key="1">
    <citation type="submission" date="2021-04" db="EMBL/GenBank/DDBJ databases">
        <title>Genome based classification of Actinospica acidithermotolerans sp. nov., an actinobacterium isolated from an Indonesian hot spring.</title>
        <authorList>
            <person name="Kusuma A.B."/>
            <person name="Putra K.E."/>
            <person name="Nafisah S."/>
            <person name="Loh J."/>
            <person name="Nouioui I."/>
            <person name="Goodfellow M."/>
        </authorList>
    </citation>
    <scope>NUCLEOTIDE SEQUENCE</scope>
    <source>
        <strain evidence="1">MGRD01-02</strain>
    </source>
</reference>
<protein>
    <recommendedName>
        <fullName evidence="3">XRE family transcriptional regulator</fullName>
    </recommendedName>
</protein>
<dbReference type="Proteomes" id="UP000676325">
    <property type="component" value="Unassembled WGS sequence"/>
</dbReference>
<organism evidence="1 2">
    <name type="scientific">Actinospica acidithermotolerans</name>
    <dbReference type="NCBI Taxonomy" id="2828514"/>
    <lineage>
        <taxon>Bacteria</taxon>
        <taxon>Bacillati</taxon>
        <taxon>Actinomycetota</taxon>
        <taxon>Actinomycetes</taxon>
        <taxon>Catenulisporales</taxon>
        <taxon>Actinospicaceae</taxon>
        <taxon>Actinospica</taxon>
    </lineage>
</organism>
<comment type="caution">
    <text evidence="1">The sequence shown here is derived from an EMBL/GenBank/DDBJ whole genome shotgun (WGS) entry which is preliminary data.</text>
</comment>
<accession>A0A941EC92</accession>
<dbReference type="AlphaFoldDB" id="A0A941EC92"/>
<name>A0A941EC92_9ACTN</name>
<dbReference type="EMBL" id="JAGSOH010000042">
    <property type="protein sequence ID" value="MBR7827793.1"/>
    <property type="molecule type" value="Genomic_DNA"/>
</dbReference>